<comment type="caution">
    <text evidence="8">The sequence shown here is derived from an EMBL/GenBank/DDBJ whole genome shotgun (WGS) entry which is preliminary data.</text>
</comment>
<feature type="compositionally biased region" description="Basic and acidic residues" evidence="6">
    <location>
        <begin position="646"/>
        <end position="656"/>
    </location>
</feature>
<dbReference type="STRING" id="307972.A0A2G8LH78"/>
<keyword evidence="4" id="KW-0804">Transcription</keyword>
<dbReference type="Proteomes" id="UP000230750">
    <property type="component" value="Unassembled WGS sequence"/>
</dbReference>
<dbReference type="GO" id="GO:0000977">
    <property type="term" value="F:RNA polymerase II transcription regulatory region sequence-specific DNA binding"/>
    <property type="evidence" value="ECO:0007669"/>
    <property type="project" value="TreeGrafter"/>
</dbReference>
<keyword evidence="3" id="KW-0238">DNA-binding</keyword>
<feature type="compositionally biased region" description="Polar residues" evidence="6">
    <location>
        <begin position="657"/>
        <end position="670"/>
    </location>
</feature>
<evidence type="ECO:0000256" key="6">
    <source>
        <dbReference type="SAM" id="MobiDB-lite"/>
    </source>
</evidence>
<name>A0A2G8LH78_STIJA</name>
<evidence type="ECO:0000313" key="9">
    <source>
        <dbReference type="Proteomes" id="UP000230750"/>
    </source>
</evidence>
<organism evidence="8 9">
    <name type="scientific">Stichopus japonicus</name>
    <name type="common">Sea cucumber</name>
    <dbReference type="NCBI Taxonomy" id="307972"/>
    <lineage>
        <taxon>Eukaryota</taxon>
        <taxon>Metazoa</taxon>
        <taxon>Echinodermata</taxon>
        <taxon>Eleutherozoa</taxon>
        <taxon>Echinozoa</taxon>
        <taxon>Holothuroidea</taxon>
        <taxon>Aspidochirotacea</taxon>
        <taxon>Aspidochirotida</taxon>
        <taxon>Stichopodidae</taxon>
        <taxon>Apostichopus</taxon>
    </lineage>
</organism>
<dbReference type="PANTHER" id="PTHR13059">
    <property type="entry name" value="HMG-BOX TRANSCRIPTION FACTOR BBX"/>
    <property type="match status" value="1"/>
</dbReference>
<feature type="region of interest" description="Disordered" evidence="6">
    <location>
        <begin position="436"/>
        <end position="455"/>
    </location>
</feature>
<dbReference type="GO" id="GO:0005634">
    <property type="term" value="C:nucleus"/>
    <property type="evidence" value="ECO:0007669"/>
    <property type="project" value="TreeGrafter"/>
</dbReference>
<evidence type="ECO:0000256" key="2">
    <source>
        <dbReference type="ARBA" id="ARBA00023015"/>
    </source>
</evidence>
<dbReference type="InterPro" id="IPR052412">
    <property type="entry name" value="CC-Dev_Transcription_Reg"/>
</dbReference>
<feature type="compositionally biased region" description="Polar residues" evidence="6">
    <location>
        <begin position="552"/>
        <end position="578"/>
    </location>
</feature>
<gene>
    <name evidence="8" type="ORF">BSL78_03509</name>
</gene>
<sequence>MNRKSERSSRRSQKSSSDASSQESEVDKIRSHRSRHRHKHKKSKREESKEASKSGRLVKKESSSDEETESATSDVGEKEELMVVATTTTTQSREEAVSASRDSTDTPLKKLEAKDWKGKRVLAKTRDGQFHPGVIKQVRRSNDVGVVFDHDSHLEVYDNVLNSDEVRIVLDNVPSVNCVGVGSRVCVQRVPVQGKAYVEAVVRSVSANNQSLSVCVVPSDETVQTQLWKVRLLQHPWGSRSPPIARQLTFSPEPIAARVTKQPKSAISHQVVGYQAVVAQTTAHATPSWTASVTPPVQLDHFTAALKNTSEEDHPKLFVSTQLSHDRIPGNAAKPLPETFRRRFQRQSQWSDQWYLCNNITIISSSSISTTTTQLNAVRDKSWTTEKRGQDDGSDDELKNEDIHFDRSHHLALQGGVSGGSNYSPYSANRRRHISNASNASTLSDRSPCVTPSPKHAHYSKGDVICNANGVRKKFNGKQWRRLCTIDGCNKESQRKGYCSRHLSMQSREHGEDVDWDSDSRCSSARTDSRPQIDPSKFDSDEAEAASIMISLGNSRSRSTTPSQANVANSPRSHSKTPSPARFKPATFQPISPHPGSNFHPSSRSGTPNRHSTPISGRSSTEIGSPRVAPHGSNFVTPGSPHKGVYRSEKQFRSDSQDSGIGSLVQSPQSGHVGVSPSRQKYIGGVGGDKGSNRFQFPQPPSDNKLRAALMAPKHLPAETQTRPNTGIEASSPYQERTIVPQGTGQATVLT</sequence>
<evidence type="ECO:0000256" key="4">
    <source>
        <dbReference type="ARBA" id="ARBA00023163"/>
    </source>
</evidence>
<dbReference type="AlphaFoldDB" id="A0A2G8LH78"/>
<keyword evidence="2" id="KW-0805">Transcription regulation</keyword>
<feature type="region of interest" description="Disordered" evidence="6">
    <location>
        <begin position="715"/>
        <end position="751"/>
    </location>
</feature>
<evidence type="ECO:0000259" key="7">
    <source>
        <dbReference type="Pfam" id="PF16090"/>
    </source>
</evidence>
<evidence type="ECO:0000256" key="5">
    <source>
        <dbReference type="ARBA" id="ARBA00023242"/>
    </source>
</evidence>
<feature type="compositionally biased region" description="Basic and acidic residues" evidence="6">
    <location>
        <begin position="92"/>
        <end position="107"/>
    </location>
</feature>
<feature type="region of interest" description="Disordered" evidence="6">
    <location>
        <begin position="505"/>
        <end position="703"/>
    </location>
</feature>
<feature type="compositionally biased region" description="Low complexity" evidence="6">
    <location>
        <begin position="14"/>
        <end position="23"/>
    </location>
</feature>
<feature type="compositionally biased region" description="Polar residues" evidence="6">
    <location>
        <begin position="599"/>
        <end position="623"/>
    </location>
</feature>
<dbReference type="OrthoDB" id="2377365at2759"/>
<feature type="region of interest" description="Disordered" evidence="6">
    <location>
        <begin position="1"/>
        <end position="107"/>
    </location>
</feature>
<feature type="compositionally biased region" description="Polar residues" evidence="6">
    <location>
        <begin position="436"/>
        <end position="445"/>
    </location>
</feature>
<feature type="compositionally biased region" description="Basic residues" evidence="6">
    <location>
        <begin position="30"/>
        <end position="43"/>
    </location>
</feature>
<dbReference type="InterPro" id="IPR032147">
    <property type="entry name" value="Cic_dom"/>
</dbReference>
<accession>A0A2G8LH78</accession>
<protein>
    <recommendedName>
        <fullName evidence="7">Protein capicua homolog-like domain-containing protein</fullName>
    </recommendedName>
</protein>
<reference evidence="8 9" key="1">
    <citation type="journal article" date="2017" name="PLoS Biol.">
        <title>The sea cucumber genome provides insights into morphological evolution and visceral regeneration.</title>
        <authorList>
            <person name="Zhang X."/>
            <person name="Sun L."/>
            <person name="Yuan J."/>
            <person name="Sun Y."/>
            <person name="Gao Y."/>
            <person name="Zhang L."/>
            <person name="Li S."/>
            <person name="Dai H."/>
            <person name="Hamel J.F."/>
            <person name="Liu C."/>
            <person name="Yu Y."/>
            <person name="Liu S."/>
            <person name="Lin W."/>
            <person name="Guo K."/>
            <person name="Jin S."/>
            <person name="Xu P."/>
            <person name="Storey K.B."/>
            <person name="Huan P."/>
            <person name="Zhang T."/>
            <person name="Zhou Y."/>
            <person name="Zhang J."/>
            <person name="Lin C."/>
            <person name="Li X."/>
            <person name="Xing L."/>
            <person name="Huo D."/>
            <person name="Sun M."/>
            <person name="Wang L."/>
            <person name="Mercier A."/>
            <person name="Li F."/>
            <person name="Yang H."/>
            <person name="Xiang J."/>
        </authorList>
    </citation>
    <scope>NUCLEOTIDE SEQUENCE [LARGE SCALE GENOMIC DNA]</scope>
    <source>
        <strain evidence="8">Shaxun</strain>
        <tissue evidence="8">Muscle</tissue>
    </source>
</reference>
<keyword evidence="1" id="KW-0597">Phosphoprotein</keyword>
<feature type="domain" description="Protein capicua homolog-like" evidence="7">
    <location>
        <begin position="167"/>
        <end position="238"/>
    </location>
</feature>
<dbReference type="EMBL" id="MRZV01000079">
    <property type="protein sequence ID" value="PIK59591.1"/>
    <property type="molecule type" value="Genomic_DNA"/>
</dbReference>
<evidence type="ECO:0000313" key="8">
    <source>
        <dbReference type="EMBL" id="PIK59591.1"/>
    </source>
</evidence>
<keyword evidence="9" id="KW-1185">Reference proteome</keyword>
<evidence type="ECO:0000256" key="1">
    <source>
        <dbReference type="ARBA" id="ARBA00022553"/>
    </source>
</evidence>
<dbReference type="Pfam" id="PF16090">
    <property type="entry name" value="DUF4819"/>
    <property type="match status" value="1"/>
</dbReference>
<dbReference type="PANTHER" id="PTHR13059:SF13">
    <property type="entry name" value="PROTEIN CAPICUA HOMOLOG"/>
    <property type="match status" value="1"/>
</dbReference>
<dbReference type="Gene3D" id="2.30.30.140">
    <property type="match status" value="1"/>
</dbReference>
<proteinExistence type="predicted"/>
<feature type="compositionally biased region" description="Polar residues" evidence="6">
    <location>
        <begin position="719"/>
        <end position="751"/>
    </location>
</feature>
<feature type="compositionally biased region" description="Basic and acidic residues" evidence="6">
    <location>
        <begin position="527"/>
        <end position="540"/>
    </location>
</feature>
<evidence type="ECO:0000256" key="3">
    <source>
        <dbReference type="ARBA" id="ARBA00023125"/>
    </source>
</evidence>
<dbReference type="CDD" id="cd04508">
    <property type="entry name" value="Tudor_SF"/>
    <property type="match status" value="1"/>
</dbReference>
<dbReference type="GO" id="GO:0000981">
    <property type="term" value="F:DNA-binding transcription factor activity, RNA polymerase II-specific"/>
    <property type="evidence" value="ECO:0007669"/>
    <property type="project" value="TreeGrafter"/>
</dbReference>
<keyword evidence="5" id="KW-0539">Nucleus</keyword>
<feature type="compositionally biased region" description="Basic and acidic residues" evidence="6">
    <location>
        <begin position="44"/>
        <end position="63"/>
    </location>
</feature>